<comment type="caution">
    <text evidence="2">The sequence shown here is derived from an EMBL/GenBank/DDBJ whole genome shotgun (WGS) entry which is preliminary data.</text>
</comment>
<evidence type="ECO:0000313" key="3">
    <source>
        <dbReference type="Proteomes" id="UP000037109"/>
    </source>
</evidence>
<dbReference type="STRING" id="1459.AF332_17060"/>
<dbReference type="Pfam" id="PF13469">
    <property type="entry name" value="Sulfotransfer_3"/>
    <property type="match status" value="1"/>
</dbReference>
<dbReference type="InterPro" id="IPR026634">
    <property type="entry name" value="TPST-like"/>
</dbReference>
<dbReference type="EMBL" id="LGUF01000007">
    <property type="protein sequence ID" value="KON88343.1"/>
    <property type="molecule type" value="Genomic_DNA"/>
</dbReference>
<protein>
    <recommendedName>
        <fullName evidence="4">Sulfotransferase</fullName>
    </recommendedName>
</protein>
<evidence type="ECO:0000313" key="2">
    <source>
        <dbReference type="EMBL" id="KON88343.1"/>
    </source>
</evidence>
<sequence length="304" mass="35475">MTINKLKNPVFLVGCMRSGTTMFAGLLGSHPNIIHCPFELRRVWSREAGVPMAAPKTLDFKCPHLTEKDVKPGQREKLSRAFLKEMRKNKENKNIKNSLFLNKNPHLGNKLPFVNELFPDAKFIWIYRDMPSVAASLKKILNRDVIHYWPRKINPETVRCWECFFNGIPNHVDSDRCFPGGDVKYLAEYWYETNRAISNFSKSITSDRIFLIKEEELVDQPEKIYAKCLEFLGLPAVLPLPLLKQINPNRNELWSKRLSKEEINSLFNFVMEKGENLNFIFPEDNLFDKYKQQLYSSLGKEDEI</sequence>
<reference evidence="3" key="1">
    <citation type="submission" date="2015-07" db="EMBL/GenBank/DDBJ databases">
        <title>Fjat-10036 dsm4.</title>
        <authorList>
            <person name="Liu B."/>
            <person name="Wang J."/>
            <person name="Zhu Y."/>
            <person name="Liu G."/>
            <person name="Chen Q."/>
            <person name="Chen Z."/>
            <person name="Lan J."/>
            <person name="Che J."/>
            <person name="Ge C."/>
            <person name="Shi H."/>
            <person name="Pan Z."/>
            <person name="Liu X."/>
        </authorList>
    </citation>
    <scope>NUCLEOTIDE SEQUENCE [LARGE SCALE GENOMIC DNA]</scope>
    <source>
        <strain evidence="3">DSM 4</strain>
    </source>
</reference>
<dbReference type="RefSeq" id="WP_053435719.1">
    <property type="nucleotide sequence ID" value="NZ_LGUF01000007.1"/>
</dbReference>
<organism evidence="2 3">
    <name type="scientific">Sporosarcina globispora</name>
    <name type="common">Bacillus globisporus</name>
    <dbReference type="NCBI Taxonomy" id="1459"/>
    <lineage>
        <taxon>Bacteria</taxon>
        <taxon>Bacillati</taxon>
        <taxon>Bacillota</taxon>
        <taxon>Bacilli</taxon>
        <taxon>Bacillales</taxon>
        <taxon>Caryophanaceae</taxon>
        <taxon>Sporosarcina</taxon>
    </lineage>
</organism>
<dbReference type="PANTHER" id="PTHR12788:SF10">
    <property type="entry name" value="PROTEIN-TYROSINE SULFOTRANSFERASE"/>
    <property type="match status" value="1"/>
</dbReference>
<dbReference type="Proteomes" id="UP000037109">
    <property type="component" value="Unassembled WGS sequence"/>
</dbReference>
<keyword evidence="3" id="KW-1185">Reference proteome</keyword>
<accession>A0A0M0GEX7</accession>
<keyword evidence="1" id="KW-0808">Transferase</keyword>
<dbReference type="AlphaFoldDB" id="A0A0M0GEX7"/>
<dbReference type="Gene3D" id="3.40.50.300">
    <property type="entry name" value="P-loop containing nucleotide triphosphate hydrolases"/>
    <property type="match status" value="1"/>
</dbReference>
<dbReference type="PANTHER" id="PTHR12788">
    <property type="entry name" value="PROTEIN-TYROSINE SULFOTRANSFERASE 2"/>
    <property type="match status" value="1"/>
</dbReference>
<dbReference type="GO" id="GO:0008476">
    <property type="term" value="F:protein-tyrosine sulfotransferase activity"/>
    <property type="evidence" value="ECO:0007669"/>
    <property type="project" value="InterPro"/>
</dbReference>
<evidence type="ECO:0000256" key="1">
    <source>
        <dbReference type="ARBA" id="ARBA00022679"/>
    </source>
</evidence>
<evidence type="ECO:0008006" key="4">
    <source>
        <dbReference type="Google" id="ProtNLM"/>
    </source>
</evidence>
<dbReference type="PATRIC" id="fig|1459.3.peg.3739"/>
<dbReference type="OrthoDB" id="5432096at2"/>
<name>A0A0M0GEX7_SPOGL</name>
<dbReference type="InterPro" id="IPR027417">
    <property type="entry name" value="P-loop_NTPase"/>
</dbReference>
<proteinExistence type="predicted"/>
<gene>
    <name evidence="2" type="ORF">AF332_17060</name>
</gene>
<dbReference type="SUPFAM" id="SSF52540">
    <property type="entry name" value="P-loop containing nucleoside triphosphate hydrolases"/>
    <property type="match status" value="1"/>
</dbReference>